<dbReference type="PANTHER" id="PTHR11101">
    <property type="entry name" value="PHOSPHATE TRANSPORTER"/>
    <property type="match status" value="1"/>
</dbReference>
<reference evidence="13 14" key="1">
    <citation type="submission" date="2023-07" db="EMBL/GenBank/DDBJ databases">
        <title>Genomic Encyclopedia of Type Strains, Phase IV (KMG-IV): sequencing the most valuable type-strain genomes for metagenomic binning, comparative biology and taxonomic classification.</title>
        <authorList>
            <person name="Goeker M."/>
        </authorList>
    </citation>
    <scope>NUCLEOTIDE SEQUENCE [LARGE SCALE GENOMIC DNA]</scope>
    <source>
        <strain evidence="13 14">DSM 3770</strain>
    </source>
</reference>
<name>A0ABU0LJJ1_XANAG</name>
<evidence type="ECO:0000256" key="1">
    <source>
        <dbReference type="ARBA" id="ARBA00004651"/>
    </source>
</evidence>
<feature type="transmembrane region" description="Helical" evidence="11">
    <location>
        <begin position="32"/>
        <end position="54"/>
    </location>
</feature>
<evidence type="ECO:0000256" key="12">
    <source>
        <dbReference type="SAM" id="MobiDB-lite"/>
    </source>
</evidence>
<sequence length="544" mass="57131">MSQAATPHHAAPAGSHHHSAPRRASMDRDHGLLEVFLFFALLIGGLSFTGFSIWRDVVDSGTSTLAILPFILLVVALLIALAFEFVNGFHDTANAVATVIYTNSLPAHFAVVWSGSWNFLGVLTSSGAVAFGIVSLLPVELILNVGSGAGMAMVFALLIAAILWNLGTWSLGLPASSSHTLIGSIIGVGVANQLVQGRDGTSGVDWGQAANVGYSLLFSPIIGFIAAGLLLLTLKLTVHNPALYRAPDGHKPPPWWIRGLLVLTCTGVSFAHGSNDGQKGMGLIMLILIGIVPTAYALNRAVNVEEVAQFRAIAQATEASLQKAAGNAATPANPREVLTAYVRDHVPTPETVPALAQVTREISDMVASHETLAQVPAASVSNMRNDMYLASEAIRVMNKLGAPKLDANARDNLGAFKHQLDQATKFIPVWVKIAVAIALGLGTMVGWKRIVVTVGEKIGKTHLTYAQGGAAEMVAMATIGAADMYGLPVSTTHVLSSGVAGTMAANRSGLQMSTVRNLLMAWVLTLPAAIVLSGGLYLLLRQVM</sequence>
<evidence type="ECO:0000313" key="13">
    <source>
        <dbReference type="EMBL" id="MDQ0507285.1"/>
    </source>
</evidence>
<evidence type="ECO:0000256" key="3">
    <source>
        <dbReference type="ARBA" id="ARBA00022448"/>
    </source>
</evidence>
<evidence type="ECO:0000256" key="2">
    <source>
        <dbReference type="ARBA" id="ARBA00005342"/>
    </source>
</evidence>
<evidence type="ECO:0000256" key="4">
    <source>
        <dbReference type="ARBA" id="ARBA00022475"/>
    </source>
</evidence>
<evidence type="ECO:0000256" key="8">
    <source>
        <dbReference type="ARBA" id="ARBA00022989"/>
    </source>
</evidence>
<feature type="transmembrane region" description="Helical" evidence="11">
    <location>
        <begin position="149"/>
        <end position="167"/>
    </location>
</feature>
<feature type="region of interest" description="Disordered" evidence="12">
    <location>
        <begin position="1"/>
        <end position="23"/>
    </location>
</feature>
<comment type="similarity">
    <text evidence="2">Belongs to the inorganic phosphate transporter (PiT) (TC 2.A.20) family. Pit subfamily.</text>
</comment>
<evidence type="ECO:0000256" key="7">
    <source>
        <dbReference type="ARBA" id="ARBA00022847"/>
    </source>
</evidence>
<feature type="transmembrane region" description="Helical" evidence="11">
    <location>
        <begin position="66"/>
        <end position="86"/>
    </location>
</feature>
<accession>A0ABU0LJJ1</accession>
<feature type="transmembrane region" description="Helical" evidence="11">
    <location>
        <begin position="255"/>
        <end position="274"/>
    </location>
</feature>
<organism evidence="13 14">
    <name type="scientific">Xanthobacter agilis</name>
    <dbReference type="NCBI Taxonomy" id="47492"/>
    <lineage>
        <taxon>Bacteria</taxon>
        <taxon>Pseudomonadati</taxon>
        <taxon>Pseudomonadota</taxon>
        <taxon>Alphaproteobacteria</taxon>
        <taxon>Hyphomicrobiales</taxon>
        <taxon>Xanthobacteraceae</taxon>
        <taxon>Xanthobacter</taxon>
    </lineage>
</organism>
<gene>
    <name evidence="13" type="ORF">QOZ94_004106</name>
</gene>
<dbReference type="Proteomes" id="UP001241747">
    <property type="component" value="Unassembled WGS sequence"/>
</dbReference>
<dbReference type="InterPro" id="IPR001204">
    <property type="entry name" value="Phos_transporter"/>
</dbReference>
<feature type="transmembrane region" description="Helical" evidence="11">
    <location>
        <begin position="426"/>
        <end position="447"/>
    </location>
</feature>
<dbReference type="Pfam" id="PF01384">
    <property type="entry name" value="PHO4"/>
    <property type="match status" value="1"/>
</dbReference>
<feature type="transmembrane region" description="Helical" evidence="11">
    <location>
        <begin position="519"/>
        <end position="540"/>
    </location>
</feature>
<feature type="transmembrane region" description="Helical" evidence="11">
    <location>
        <begin position="280"/>
        <end position="298"/>
    </location>
</feature>
<protein>
    <recommendedName>
        <fullName evidence="11">Phosphate transporter</fullName>
    </recommendedName>
</protein>
<keyword evidence="6 11" id="KW-0812">Transmembrane</keyword>
<keyword evidence="9 11" id="KW-0472">Membrane</keyword>
<evidence type="ECO:0000313" key="14">
    <source>
        <dbReference type="Proteomes" id="UP001241747"/>
    </source>
</evidence>
<evidence type="ECO:0000256" key="9">
    <source>
        <dbReference type="ARBA" id="ARBA00023136"/>
    </source>
</evidence>
<feature type="transmembrane region" description="Helical" evidence="11">
    <location>
        <begin position="119"/>
        <end position="137"/>
    </location>
</feature>
<keyword evidence="3 11" id="KW-0813">Transport</keyword>
<evidence type="ECO:0000256" key="10">
    <source>
        <dbReference type="ARBA" id="ARBA00047348"/>
    </source>
</evidence>
<dbReference type="PANTHER" id="PTHR11101:SF65">
    <property type="entry name" value="LOW-AFFINITY INORGANIC PHOSPHATE TRANSPORTER PITA-RELATED"/>
    <property type="match status" value="1"/>
</dbReference>
<feature type="compositionally biased region" description="Low complexity" evidence="12">
    <location>
        <begin position="1"/>
        <end position="14"/>
    </location>
</feature>
<keyword evidence="5 11" id="KW-0592">Phosphate transport</keyword>
<evidence type="ECO:0000256" key="6">
    <source>
        <dbReference type="ARBA" id="ARBA00022692"/>
    </source>
</evidence>
<keyword evidence="8 11" id="KW-1133">Transmembrane helix</keyword>
<feature type="transmembrane region" description="Helical" evidence="11">
    <location>
        <begin position="93"/>
        <end position="113"/>
    </location>
</feature>
<comment type="subcellular location">
    <subcellularLocation>
        <location evidence="1">Cell membrane</location>
        <topology evidence="1">Multi-pass membrane protein</topology>
    </subcellularLocation>
    <subcellularLocation>
        <location evidence="11">Membrane</location>
        <topology evidence="11">Multi-pass membrane protein</topology>
    </subcellularLocation>
</comment>
<feature type="transmembrane region" description="Helical" evidence="11">
    <location>
        <begin position="212"/>
        <end position="234"/>
    </location>
</feature>
<keyword evidence="7" id="KW-0769">Symport</keyword>
<dbReference type="EMBL" id="JAUSVY010000015">
    <property type="protein sequence ID" value="MDQ0507285.1"/>
    <property type="molecule type" value="Genomic_DNA"/>
</dbReference>
<keyword evidence="4" id="KW-1003">Cell membrane</keyword>
<comment type="caution">
    <text evidence="13">The sequence shown here is derived from an EMBL/GenBank/DDBJ whole genome shotgun (WGS) entry which is preliminary data.</text>
</comment>
<proteinExistence type="inferred from homology"/>
<evidence type="ECO:0000256" key="11">
    <source>
        <dbReference type="RuleBase" id="RU363058"/>
    </source>
</evidence>
<evidence type="ECO:0000256" key="5">
    <source>
        <dbReference type="ARBA" id="ARBA00022592"/>
    </source>
</evidence>
<comment type="catalytic activity">
    <reaction evidence="10">
        <text>phosphate(in) + H(+)(in) = phosphate(out) + H(+)(out)</text>
        <dbReference type="Rhea" id="RHEA:29939"/>
        <dbReference type="ChEBI" id="CHEBI:15378"/>
        <dbReference type="ChEBI" id="CHEBI:43474"/>
    </reaction>
</comment>
<keyword evidence="14" id="KW-1185">Reference proteome</keyword>